<sequence length="383" mass="42074">MPRVLCLECIDPVHDEYYLPERRGAQTEYNGGDICAIKEGTHVPVYLLLAPGRRIQARLLNSDDYRPRPCILLNNPTEDSMAGPVAPPASVERTICLMATFNGGTKFEDLPEVLQLNTMPVSPHYLAQSRRHVHTSPEWEKENAWVILHAYDPRKPFQGHWRNLASQNPNQSSFRLDLEALSMVHELAKVRKLQWEEYCAHDKEMRRRCYTEYQAVRHKLYLARRQSSPTTASASGSFSSATIANIPRSGQPLATPSPPANNTVRGADTAQQPRRSFAEVARSSTSLPASEPTLQSTSRSNVAAASSSVPVVETMLQPIPQPHHVATSNAPSYANAVKGNRAVAAPTPSPARTAWFSGVRGTISNVLRGKSTSPSVPQAGGSR</sequence>
<accession>A0ACC1Q3W6</accession>
<protein>
    <submittedName>
        <fullName evidence="1">Uncharacterized protein</fullName>
    </submittedName>
</protein>
<keyword evidence="2" id="KW-1185">Reference proteome</keyword>
<evidence type="ECO:0000313" key="1">
    <source>
        <dbReference type="EMBL" id="KAJ3009100.1"/>
    </source>
</evidence>
<reference evidence="1" key="1">
    <citation type="submission" date="2022-08" db="EMBL/GenBank/DDBJ databases">
        <title>Genome Sequence of Pycnoporus sanguineus.</title>
        <authorList>
            <person name="Buettner E."/>
        </authorList>
    </citation>
    <scope>NUCLEOTIDE SEQUENCE</scope>
    <source>
        <strain evidence="1">CG-C14</strain>
    </source>
</reference>
<dbReference type="Proteomes" id="UP001144978">
    <property type="component" value="Unassembled WGS sequence"/>
</dbReference>
<gene>
    <name evidence="1" type="ORF">NUW54_g2907</name>
</gene>
<proteinExistence type="predicted"/>
<comment type="caution">
    <text evidence="1">The sequence shown here is derived from an EMBL/GenBank/DDBJ whole genome shotgun (WGS) entry which is preliminary data.</text>
</comment>
<name>A0ACC1Q3W6_9APHY</name>
<organism evidence="1 2">
    <name type="scientific">Trametes sanguinea</name>
    <dbReference type="NCBI Taxonomy" id="158606"/>
    <lineage>
        <taxon>Eukaryota</taxon>
        <taxon>Fungi</taxon>
        <taxon>Dikarya</taxon>
        <taxon>Basidiomycota</taxon>
        <taxon>Agaricomycotina</taxon>
        <taxon>Agaricomycetes</taxon>
        <taxon>Polyporales</taxon>
        <taxon>Polyporaceae</taxon>
        <taxon>Trametes</taxon>
    </lineage>
</organism>
<evidence type="ECO:0000313" key="2">
    <source>
        <dbReference type="Proteomes" id="UP001144978"/>
    </source>
</evidence>
<dbReference type="EMBL" id="JANSHE010000579">
    <property type="protein sequence ID" value="KAJ3009100.1"/>
    <property type="molecule type" value="Genomic_DNA"/>
</dbReference>